<protein>
    <recommendedName>
        <fullName evidence="1">NAD-dependent epimerase/dehydratase domain-containing protein</fullName>
    </recommendedName>
</protein>
<evidence type="ECO:0000259" key="1">
    <source>
        <dbReference type="Pfam" id="PF01370"/>
    </source>
</evidence>
<evidence type="ECO:0000313" key="3">
    <source>
        <dbReference type="Proteomes" id="UP001500631"/>
    </source>
</evidence>
<comment type="caution">
    <text evidence="2">The sequence shown here is derived from an EMBL/GenBank/DDBJ whole genome shotgun (WGS) entry which is preliminary data.</text>
</comment>
<proteinExistence type="predicted"/>
<accession>A0ABP9MSI6</accession>
<feature type="domain" description="NAD-dependent epimerase/dehydratase" evidence="1">
    <location>
        <begin position="2"/>
        <end position="113"/>
    </location>
</feature>
<dbReference type="EMBL" id="BAABKE010000004">
    <property type="protein sequence ID" value="GAA5099915.1"/>
    <property type="molecule type" value="Genomic_DNA"/>
</dbReference>
<dbReference type="SUPFAM" id="SSF51735">
    <property type="entry name" value="NAD(P)-binding Rossmann-fold domains"/>
    <property type="match status" value="1"/>
</dbReference>
<dbReference type="Proteomes" id="UP001500631">
    <property type="component" value="Unassembled WGS sequence"/>
</dbReference>
<dbReference type="RefSeq" id="WP_077925492.1">
    <property type="nucleotide sequence ID" value="NZ_BAABKE010000004.1"/>
</dbReference>
<sequence>MIILLGNTGMVGSHIAKALKQQNLEYWLPNRTELTQLDKLVDLINHETIIINAIGIAPGFGESKHKVVYNVQKSFLDRCIELGVKKIISLSALSQYPNPTEIPYLKYKYALDQHLLESNVTSYIVRPSLVYADNGASTKFFKKLSKLPILAFPKNPNYAVSPIHIDDLVNFIMTLLPMDLTSQIFEVGTESITLGNYLKRFNSKLIILPLPEWIMATSMNMLGTVMPSIAGKYAFALLRAGSVNTRDDYQSIMGQKARKI</sequence>
<gene>
    <name evidence="2" type="ORF">GCM10023338_14080</name>
</gene>
<dbReference type="InterPro" id="IPR001509">
    <property type="entry name" value="Epimerase_deHydtase"/>
</dbReference>
<dbReference type="InterPro" id="IPR036291">
    <property type="entry name" value="NAD(P)-bd_dom_sf"/>
</dbReference>
<dbReference type="Pfam" id="PF01370">
    <property type="entry name" value="Epimerase"/>
    <property type="match status" value="1"/>
</dbReference>
<evidence type="ECO:0000313" key="2">
    <source>
        <dbReference type="EMBL" id="GAA5099915.1"/>
    </source>
</evidence>
<organism evidence="2 3">
    <name type="scientific">Wohlfahrtiimonas larvae</name>
    <dbReference type="NCBI Taxonomy" id="1157986"/>
    <lineage>
        <taxon>Bacteria</taxon>
        <taxon>Pseudomonadati</taxon>
        <taxon>Pseudomonadota</taxon>
        <taxon>Gammaproteobacteria</taxon>
        <taxon>Cardiobacteriales</taxon>
        <taxon>Ignatzschineriaceae</taxon>
        <taxon>Wohlfahrtiimonas</taxon>
    </lineage>
</organism>
<name>A0ABP9MSI6_9GAMM</name>
<reference evidence="3" key="1">
    <citation type="journal article" date="2019" name="Int. J. Syst. Evol. Microbiol.">
        <title>The Global Catalogue of Microorganisms (GCM) 10K type strain sequencing project: providing services to taxonomists for standard genome sequencing and annotation.</title>
        <authorList>
            <consortium name="The Broad Institute Genomics Platform"/>
            <consortium name="The Broad Institute Genome Sequencing Center for Infectious Disease"/>
            <person name="Wu L."/>
            <person name="Ma J."/>
        </authorList>
    </citation>
    <scope>NUCLEOTIDE SEQUENCE [LARGE SCALE GENOMIC DNA]</scope>
    <source>
        <strain evidence="3">JCM 18424</strain>
    </source>
</reference>
<keyword evidence="3" id="KW-1185">Reference proteome</keyword>
<dbReference type="Gene3D" id="3.40.50.720">
    <property type="entry name" value="NAD(P)-binding Rossmann-like Domain"/>
    <property type="match status" value="1"/>
</dbReference>